<sequence length="334" mass="37893">MEYGEPTVFDNNIKKTLKKLSNTFSFSLLIEQVIAAVGTFLGIVILYIYSCPFSKKSNLLSLLISNRSDFLYYVLNTLVYFTYMFITFVIIAAVLRQHPFKAIPFKITHPKLVPYAIIFGIFLSIIGELYSSYFDYLLSFFNLQVDLDYFDIPTNTPSMILFVINISVLAPILEELIFRGLILQNLRKFGNFFAVVVSALLFGILHGNFSQTPLAFVVGIALGFAVIETGSIVTSMIMHCIINSFSVIINGIQMYFGENIANAVYLIYLGAAIILSIIAFILLIRKQFFKDLKSRYFNKDVSCPIAFSVFCKTPGFIIFLSFYLINMFASLKFR</sequence>
<accession>A0A078KP99</accession>
<feature type="transmembrane region" description="Helical" evidence="1">
    <location>
        <begin position="240"/>
        <end position="257"/>
    </location>
</feature>
<organism evidence="3 4">
    <name type="scientific">[Clostridium] cellulosi</name>
    <dbReference type="NCBI Taxonomy" id="29343"/>
    <lineage>
        <taxon>Bacteria</taxon>
        <taxon>Bacillati</taxon>
        <taxon>Bacillota</taxon>
        <taxon>Clostridia</taxon>
        <taxon>Eubacteriales</taxon>
        <taxon>Oscillospiraceae</taxon>
        <taxon>Oscillospiraceae incertae sedis</taxon>
    </lineage>
</organism>
<proteinExistence type="predicted"/>
<feature type="transmembrane region" description="Helical" evidence="1">
    <location>
        <begin position="189"/>
        <end position="207"/>
    </location>
</feature>
<feature type="transmembrane region" description="Helical" evidence="1">
    <location>
        <begin position="305"/>
        <end position="325"/>
    </location>
</feature>
<dbReference type="Pfam" id="PF02517">
    <property type="entry name" value="Rce1-like"/>
    <property type="match status" value="1"/>
</dbReference>
<dbReference type="STRING" id="29343.CCDG5_1178"/>
<dbReference type="EMBL" id="LM995447">
    <property type="protein sequence ID" value="CDZ24293.1"/>
    <property type="molecule type" value="Genomic_DNA"/>
</dbReference>
<dbReference type="InterPro" id="IPR003675">
    <property type="entry name" value="Rce1/LyrA-like_dom"/>
</dbReference>
<feature type="transmembrane region" description="Helical" evidence="1">
    <location>
        <begin position="24"/>
        <end position="50"/>
    </location>
</feature>
<dbReference type="OrthoDB" id="3429192at2"/>
<dbReference type="GO" id="GO:0080120">
    <property type="term" value="P:CAAX-box protein maturation"/>
    <property type="evidence" value="ECO:0007669"/>
    <property type="project" value="UniProtKB-ARBA"/>
</dbReference>
<feature type="transmembrane region" description="Helical" evidence="1">
    <location>
        <begin position="70"/>
        <end position="95"/>
    </location>
</feature>
<dbReference type="KEGG" id="ccel:CCDG5_1178"/>
<evidence type="ECO:0000313" key="3">
    <source>
        <dbReference type="EMBL" id="CDZ24293.1"/>
    </source>
</evidence>
<evidence type="ECO:0000256" key="1">
    <source>
        <dbReference type="SAM" id="Phobius"/>
    </source>
</evidence>
<feature type="transmembrane region" description="Helical" evidence="1">
    <location>
        <begin position="158"/>
        <end position="177"/>
    </location>
</feature>
<dbReference type="PANTHER" id="PTHR43592:SF15">
    <property type="entry name" value="CAAX AMINO TERMINAL PROTEASE FAMILY PROTEIN"/>
    <property type="match status" value="1"/>
</dbReference>
<evidence type="ECO:0000313" key="4">
    <source>
        <dbReference type="Proteomes" id="UP000032431"/>
    </source>
</evidence>
<feature type="transmembrane region" description="Helical" evidence="1">
    <location>
        <begin position="263"/>
        <end position="284"/>
    </location>
</feature>
<dbReference type="HOGENOM" id="CLU_784689_0_0_9"/>
<gene>
    <name evidence="3" type="ORF">CCDG5_1178</name>
</gene>
<feature type="transmembrane region" description="Helical" evidence="1">
    <location>
        <begin position="213"/>
        <end position="233"/>
    </location>
</feature>
<dbReference type="PANTHER" id="PTHR43592">
    <property type="entry name" value="CAAX AMINO TERMINAL PROTEASE"/>
    <property type="match status" value="1"/>
</dbReference>
<feature type="domain" description="CAAX prenyl protease 2/Lysostaphin resistance protein A-like" evidence="2">
    <location>
        <begin position="158"/>
        <end position="244"/>
    </location>
</feature>
<keyword evidence="4" id="KW-1185">Reference proteome</keyword>
<keyword evidence="1" id="KW-0812">Transmembrane</keyword>
<protein>
    <submittedName>
        <fullName evidence="3">Putative membrane protein</fullName>
    </submittedName>
</protein>
<dbReference type="PATRIC" id="fig|29343.3.peg.1236"/>
<name>A0A078KP99_9FIRM</name>
<dbReference type="Proteomes" id="UP000032431">
    <property type="component" value="Chromosome I"/>
</dbReference>
<dbReference type="AlphaFoldDB" id="A0A078KP99"/>
<reference evidence="4" key="1">
    <citation type="submission" date="2014-07" db="EMBL/GenBank/DDBJ databases">
        <authorList>
            <person name="Wibberg D."/>
        </authorList>
    </citation>
    <scope>NUCLEOTIDE SEQUENCE [LARGE SCALE GENOMIC DNA]</scope>
    <source>
        <strain evidence="4">DG5</strain>
    </source>
</reference>
<keyword evidence="1" id="KW-1133">Transmembrane helix</keyword>
<feature type="transmembrane region" description="Helical" evidence="1">
    <location>
        <begin position="115"/>
        <end position="138"/>
    </location>
</feature>
<dbReference type="GO" id="GO:0004175">
    <property type="term" value="F:endopeptidase activity"/>
    <property type="evidence" value="ECO:0007669"/>
    <property type="project" value="UniProtKB-ARBA"/>
</dbReference>
<evidence type="ECO:0000259" key="2">
    <source>
        <dbReference type="Pfam" id="PF02517"/>
    </source>
</evidence>
<keyword evidence="1" id="KW-0472">Membrane</keyword>